<dbReference type="PANTHER" id="PTHR47505">
    <property type="entry name" value="DNA UTILIZATION PROTEIN YHGH"/>
    <property type="match status" value="1"/>
</dbReference>
<evidence type="ECO:0000313" key="2">
    <source>
        <dbReference type="EMBL" id="MEF2968071.1"/>
    </source>
</evidence>
<evidence type="ECO:0000313" key="3">
    <source>
        <dbReference type="Proteomes" id="UP001306950"/>
    </source>
</evidence>
<comment type="similarity">
    <text evidence="1">Belongs to the ComF/GntX family.</text>
</comment>
<dbReference type="InterPro" id="IPR051910">
    <property type="entry name" value="ComF/GntX_DNA_util-trans"/>
</dbReference>
<dbReference type="SUPFAM" id="SSF53271">
    <property type="entry name" value="PRTase-like"/>
    <property type="match status" value="1"/>
</dbReference>
<proteinExistence type="inferred from homology"/>
<dbReference type="Gene3D" id="3.40.50.2020">
    <property type="match status" value="1"/>
</dbReference>
<dbReference type="Proteomes" id="UP001306950">
    <property type="component" value="Unassembled WGS sequence"/>
</dbReference>
<gene>
    <name evidence="2" type="ORF">V3851_19765</name>
</gene>
<protein>
    <submittedName>
        <fullName evidence="2">ComF family protein</fullName>
    </submittedName>
</protein>
<name>A0ABU7VXU2_9BACL</name>
<keyword evidence="3" id="KW-1185">Reference proteome</keyword>
<sequence>MTSARYSYNENVKINRERRRIWNRNRPVDHDGGGSRCESAQGLEDVGLVEEQLVVSPYSRIDWDSAKEAMLSPLHNLLAPPGLPCLTCGKMISNKTQGYPEICSSCYASIPWIKHPRCEICGRHVGCPDCSREGRAPRYYVLNRSAVSYNATMKEWLAQYKFRGNEALGTILARMTGKAALQMARELGEQKRQRSSRFDAVTYVPVSNDRMLERGFNQAEQLAAGAASVLGLPLLELLERTQHTEKQSFKNRWQRLRDLQGVFGSAPDAEDKLTFALNNPKRCGFPFSIFATGAFDYSEDYTTGPVRLLLIDDVYTTGSTVNACSAVLRKLCLSLGRPAEIYSLTWARS</sequence>
<comment type="caution">
    <text evidence="2">The sequence shown here is derived from an EMBL/GenBank/DDBJ whole genome shotgun (WGS) entry which is preliminary data.</text>
</comment>
<dbReference type="EMBL" id="JAZHPZ010000012">
    <property type="protein sequence ID" value="MEF2968071.1"/>
    <property type="molecule type" value="Genomic_DNA"/>
</dbReference>
<dbReference type="CDD" id="cd06223">
    <property type="entry name" value="PRTases_typeI"/>
    <property type="match status" value="1"/>
</dbReference>
<accession>A0ABU7VXU2</accession>
<evidence type="ECO:0000256" key="1">
    <source>
        <dbReference type="ARBA" id="ARBA00008007"/>
    </source>
</evidence>
<dbReference type="InterPro" id="IPR029057">
    <property type="entry name" value="PRTase-like"/>
</dbReference>
<dbReference type="RefSeq" id="WP_331848286.1">
    <property type="nucleotide sequence ID" value="NZ_JAZHPZ010000012.1"/>
</dbReference>
<dbReference type="InterPro" id="IPR000836">
    <property type="entry name" value="PRTase_dom"/>
</dbReference>
<dbReference type="PANTHER" id="PTHR47505:SF1">
    <property type="entry name" value="DNA UTILIZATION PROTEIN YHGH"/>
    <property type="match status" value="1"/>
</dbReference>
<reference evidence="2 3" key="1">
    <citation type="submission" date="2024-02" db="EMBL/GenBank/DDBJ databases">
        <title>A nitrogen-fixing paenibacillus bacterium.</title>
        <authorList>
            <person name="Zhang W.L."/>
            <person name="Chen S.F."/>
        </authorList>
    </citation>
    <scope>NUCLEOTIDE SEQUENCE [LARGE SCALE GENOMIC DNA]</scope>
    <source>
        <strain evidence="2 3">M1</strain>
    </source>
</reference>
<organism evidence="2 3">
    <name type="scientific">Paenibacillus haidiansis</name>
    <dbReference type="NCBI Taxonomy" id="1574488"/>
    <lineage>
        <taxon>Bacteria</taxon>
        <taxon>Bacillati</taxon>
        <taxon>Bacillota</taxon>
        <taxon>Bacilli</taxon>
        <taxon>Bacillales</taxon>
        <taxon>Paenibacillaceae</taxon>
        <taxon>Paenibacillus</taxon>
    </lineage>
</organism>